<gene>
    <name evidence="3" type="ORF">HYH03_000716</name>
</gene>
<evidence type="ECO:0000313" key="3">
    <source>
        <dbReference type="EMBL" id="KAG2502230.1"/>
    </source>
</evidence>
<organism evidence="3 4">
    <name type="scientific">Edaphochlamys debaryana</name>
    <dbReference type="NCBI Taxonomy" id="47281"/>
    <lineage>
        <taxon>Eukaryota</taxon>
        <taxon>Viridiplantae</taxon>
        <taxon>Chlorophyta</taxon>
        <taxon>core chlorophytes</taxon>
        <taxon>Chlorophyceae</taxon>
        <taxon>CS clade</taxon>
        <taxon>Chlamydomonadales</taxon>
        <taxon>Chlamydomonadales incertae sedis</taxon>
        <taxon>Edaphochlamys</taxon>
    </lineage>
</organism>
<feature type="compositionally biased region" description="Acidic residues" evidence="1">
    <location>
        <begin position="275"/>
        <end position="284"/>
    </location>
</feature>
<feature type="compositionally biased region" description="Low complexity" evidence="1">
    <location>
        <begin position="458"/>
        <end position="484"/>
    </location>
</feature>
<keyword evidence="4" id="KW-1185">Reference proteome</keyword>
<dbReference type="Gene3D" id="1.10.10.60">
    <property type="entry name" value="Homeodomain-like"/>
    <property type="match status" value="1"/>
</dbReference>
<dbReference type="EMBL" id="JAEHOE010000001">
    <property type="protein sequence ID" value="KAG2502230.1"/>
    <property type="molecule type" value="Genomic_DNA"/>
</dbReference>
<dbReference type="OrthoDB" id="2013972at2759"/>
<feature type="region of interest" description="Disordered" evidence="1">
    <location>
        <begin position="259"/>
        <end position="286"/>
    </location>
</feature>
<dbReference type="AlphaFoldDB" id="A0A835YG76"/>
<dbReference type="InterPro" id="IPR029063">
    <property type="entry name" value="SAM-dependent_MTases_sf"/>
</dbReference>
<dbReference type="SUPFAM" id="SSF46689">
    <property type="entry name" value="Homeodomain-like"/>
    <property type="match status" value="1"/>
</dbReference>
<evidence type="ECO:0000313" key="4">
    <source>
        <dbReference type="Proteomes" id="UP000612055"/>
    </source>
</evidence>
<dbReference type="InterPro" id="IPR009057">
    <property type="entry name" value="Homeodomain-like_sf"/>
</dbReference>
<comment type="caution">
    <text evidence="3">The sequence shown here is derived from an EMBL/GenBank/DDBJ whole genome shotgun (WGS) entry which is preliminary data.</text>
</comment>
<feature type="compositionally biased region" description="Basic and acidic residues" evidence="1">
    <location>
        <begin position="526"/>
        <end position="539"/>
    </location>
</feature>
<sequence length="642" mass="70323">MAFARSPVAAAASRSEIEKVLDDPKWPETWPFRPENFQRYDEAPDTFFYSQPRFVTHIDDSAIKALTKFYAEVLPPSGGKDTAILDICSSWVSHYPEGYTAGRVAGLGMNEEELARNPQLTEFAVKDLNVDPKLPYADNSFDVVTNVVSVDYLNKRRRLGRRGQTGGEVFKEMHRVLKPGGTAYMSFSNRCFPTKAIALWTSTGDADHVWIVGSYFHYTGGYTEPKCRDITPKPMFGGRTDPIAATARVWDSGRSAVGKMSAAAKRKTPSRPPAEEPEDTEDDIGDNRPVLYHAYFDAGDAAVISAAVANNNMITLRIDLGDSIPRAPDVPGSMYVRVPRIATVGLVRRIIVNDVLGKKVYPSFIRLTNPASGEPLEDLRPGDVREERTLASYGVQSRSILQMDIVEGDLLEALKVPRQPRGRALNTGAGPAQRQPQQQPQKQQKPRAPNPAPRKEPAAAAAPAKDPAAAKAAAPAPQRQTAAKRPAEAPASEGNAKAQRTPGQQAPAARGPGEDNGRTAAAAGGADEREAPQRRGRQLRWDHVATRALLRGIIAHARDGAPRFPWNSIISDTQFSHALQGRSGMQCKDRWVNCLKALDRGFKLRMPAGSEQELKALTEQARDLMDRYGYRCLPKEDAGDSE</sequence>
<reference evidence="3" key="1">
    <citation type="journal article" date="2020" name="bioRxiv">
        <title>Comparative genomics of Chlamydomonas.</title>
        <authorList>
            <person name="Craig R.J."/>
            <person name="Hasan A.R."/>
            <person name="Ness R.W."/>
            <person name="Keightley P.D."/>
        </authorList>
    </citation>
    <scope>NUCLEOTIDE SEQUENCE</scope>
    <source>
        <strain evidence="3">CCAP 11/70</strain>
    </source>
</reference>
<dbReference type="PANTHER" id="PTHR43036">
    <property type="entry name" value="OSJNBB0011N17.9 PROTEIN"/>
    <property type="match status" value="1"/>
</dbReference>
<feature type="compositionally biased region" description="Low complexity" evidence="1">
    <location>
        <begin position="429"/>
        <end position="447"/>
    </location>
</feature>
<feature type="domain" description="Methyltransferase type 11" evidence="2">
    <location>
        <begin position="107"/>
        <end position="184"/>
    </location>
</feature>
<accession>A0A835YG76</accession>
<feature type="region of interest" description="Disordered" evidence="1">
    <location>
        <begin position="417"/>
        <end position="539"/>
    </location>
</feature>
<proteinExistence type="predicted"/>
<dbReference type="Proteomes" id="UP000612055">
    <property type="component" value="Unassembled WGS sequence"/>
</dbReference>
<evidence type="ECO:0000256" key="1">
    <source>
        <dbReference type="SAM" id="MobiDB-lite"/>
    </source>
</evidence>
<protein>
    <recommendedName>
        <fullName evidence="2">Methyltransferase type 11 domain-containing protein</fullName>
    </recommendedName>
</protein>
<dbReference type="Pfam" id="PF08241">
    <property type="entry name" value="Methyltransf_11"/>
    <property type="match status" value="1"/>
</dbReference>
<evidence type="ECO:0000259" key="2">
    <source>
        <dbReference type="Pfam" id="PF08241"/>
    </source>
</evidence>
<name>A0A835YG76_9CHLO</name>
<dbReference type="GO" id="GO:0008757">
    <property type="term" value="F:S-adenosylmethionine-dependent methyltransferase activity"/>
    <property type="evidence" value="ECO:0007669"/>
    <property type="project" value="InterPro"/>
</dbReference>
<dbReference type="SUPFAM" id="SSF53335">
    <property type="entry name" value="S-adenosyl-L-methionine-dependent methyltransferases"/>
    <property type="match status" value="1"/>
</dbReference>
<dbReference type="PANTHER" id="PTHR43036:SF1">
    <property type="entry name" value="S-ADENOSYL-L-METHIONINE-DEPENDENT METHYLTRANSFERASES SUPERFAMILY PROTEIN"/>
    <property type="match status" value="1"/>
</dbReference>
<dbReference type="Gene3D" id="3.40.50.150">
    <property type="entry name" value="Vaccinia Virus protein VP39"/>
    <property type="match status" value="1"/>
</dbReference>
<dbReference type="InterPro" id="IPR013216">
    <property type="entry name" value="Methyltransf_11"/>
</dbReference>